<gene>
    <name evidence="1" type="ORF">LARSCL_LOCUS6012</name>
</gene>
<organism evidence="1 2">
    <name type="scientific">Larinioides sclopetarius</name>
    <dbReference type="NCBI Taxonomy" id="280406"/>
    <lineage>
        <taxon>Eukaryota</taxon>
        <taxon>Metazoa</taxon>
        <taxon>Ecdysozoa</taxon>
        <taxon>Arthropoda</taxon>
        <taxon>Chelicerata</taxon>
        <taxon>Arachnida</taxon>
        <taxon>Araneae</taxon>
        <taxon>Araneomorphae</taxon>
        <taxon>Entelegynae</taxon>
        <taxon>Araneoidea</taxon>
        <taxon>Araneidae</taxon>
        <taxon>Larinioides</taxon>
    </lineage>
</organism>
<proteinExistence type="predicted"/>
<evidence type="ECO:0000313" key="2">
    <source>
        <dbReference type="Proteomes" id="UP001497382"/>
    </source>
</evidence>
<evidence type="ECO:0000313" key="1">
    <source>
        <dbReference type="EMBL" id="CAL1271788.1"/>
    </source>
</evidence>
<accession>A0AAV1ZJ83</accession>
<reference evidence="1 2" key="1">
    <citation type="submission" date="2024-04" db="EMBL/GenBank/DDBJ databases">
        <authorList>
            <person name="Rising A."/>
            <person name="Reimegard J."/>
            <person name="Sonavane S."/>
            <person name="Akerstrom W."/>
            <person name="Nylinder S."/>
            <person name="Hedman E."/>
            <person name="Kallberg Y."/>
        </authorList>
    </citation>
    <scope>NUCLEOTIDE SEQUENCE [LARGE SCALE GENOMIC DNA]</scope>
</reference>
<protein>
    <submittedName>
        <fullName evidence="1">Uncharacterized protein</fullName>
    </submittedName>
</protein>
<name>A0AAV1ZJ83_9ARAC</name>
<dbReference type="EMBL" id="CAXIEN010000056">
    <property type="protein sequence ID" value="CAL1271788.1"/>
    <property type="molecule type" value="Genomic_DNA"/>
</dbReference>
<comment type="caution">
    <text evidence="1">The sequence shown here is derived from an EMBL/GenBank/DDBJ whole genome shotgun (WGS) entry which is preliminary data.</text>
</comment>
<dbReference type="Proteomes" id="UP001497382">
    <property type="component" value="Unassembled WGS sequence"/>
</dbReference>
<keyword evidence="2" id="KW-1185">Reference proteome</keyword>
<dbReference type="AlphaFoldDB" id="A0AAV1ZJ83"/>
<sequence>MKIFLTKIGLPFLYVCCRKQFEDFMGMASLHSSDINNDVDIMKGKSEKKPIFFGNIFSLKYSFHVPKRRATK</sequence>